<dbReference type="Proteomes" id="UP001156706">
    <property type="component" value="Unassembled WGS sequence"/>
</dbReference>
<evidence type="ECO:0000313" key="2">
    <source>
        <dbReference type="EMBL" id="GLR15020.1"/>
    </source>
</evidence>
<organism evidence="2 3">
    <name type="scientific">Chitinimonas prasina</name>
    <dbReference type="NCBI Taxonomy" id="1434937"/>
    <lineage>
        <taxon>Bacteria</taxon>
        <taxon>Pseudomonadati</taxon>
        <taxon>Pseudomonadota</taxon>
        <taxon>Betaproteobacteria</taxon>
        <taxon>Neisseriales</taxon>
        <taxon>Chitinibacteraceae</taxon>
        <taxon>Chitinimonas</taxon>
    </lineage>
</organism>
<dbReference type="Pfam" id="PF05960">
    <property type="entry name" value="DUF885"/>
    <property type="match status" value="1"/>
</dbReference>
<accession>A0ABQ5YJ36</accession>
<reference evidence="3" key="1">
    <citation type="journal article" date="2019" name="Int. J. Syst. Evol. Microbiol.">
        <title>The Global Catalogue of Microorganisms (GCM) 10K type strain sequencing project: providing services to taxonomists for standard genome sequencing and annotation.</title>
        <authorList>
            <consortium name="The Broad Institute Genomics Platform"/>
            <consortium name="The Broad Institute Genome Sequencing Center for Infectious Disease"/>
            <person name="Wu L."/>
            <person name="Ma J."/>
        </authorList>
    </citation>
    <scope>NUCLEOTIDE SEQUENCE [LARGE SCALE GENOMIC DNA]</scope>
    <source>
        <strain evidence="3">NBRC 110044</strain>
    </source>
</reference>
<dbReference type="RefSeq" id="WP_284198084.1">
    <property type="nucleotide sequence ID" value="NZ_BSOG01000006.1"/>
</dbReference>
<dbReference type="EMBL" id="BSOG01000006">
    <property type="protein sequence ID" value="GLR15020.1"/>
    <property type="molecule type" value="Genomic_DNA"/>
</dbReference>
<dbReference type="InterPro" id="IPR010281">
    <property type="entry name" value="DUF885"/>
</dbReference>
<dbReference type="PANTHER" id="PTHR33361">
    <property type="entry name" value="GLR0591 PROTEIN"/>
    <property type="match status" value="1"/>
</dbReference>
<comment type="caution">
    <text evidence="2">The sequence shown here is derived from an EMBL/GenBank/DDBJ whole genome shotgun (WGS) entry which is preliminary data.</text>
</comment>
<dbReference type="PANTHER" id="PTHR33361:SF2">
    <property type="entry name" value="DUF885 DOMAIN-CONTAINING PROTEIN"/>
    <property type="match status" value="1"/>
</dbReference>
<keyword evidence="3" id="KW-1185">Reference proteome</keyword>
<proteinExistence type="predicted"/>
<gene>
    <name evidence="2" type="ORF">GCM10007907_38100</name>
</gene>
<sequence length="606" mass="67389">MHDLARKQRPCLTLLAALVMTLPPAYAGDIAASQAQQSSPSTSQELKALLDADLDKVLRAMPDLATAQGIPGYNHLLPDLSATALETQQQYERSTLIRLQALDASQLQGQEKLSYELLRNKMEQAVAAQRFAYRHALVLSSLGGIQNMMPRQAQLTAFRSANDYQDYLARLRGIPKLVEQTMARLELGRDSGWMRTTPVVDRIVAAIDAHMVSQPDDSVVFGPFKRYPATVSGAQRQALADEARQLILSHYQPALQKLKTYLQTEYRPKAPAEAGLAALPGGLDYYNHLIRSEIAEGMSAAEIHTLGQQQVARLRQEIAAVARQTGFKGSTDQFVRKLGRDPRYFFKSSDAVLAAYRAMSQRVDPQLGKLFHALPRTPYAIRSMTAAEASSSTAANYAAGSLVLGTSGLFTINALGYQTEPTWRVESLFLHEAVPGHHMQIARAAEIEGLHPWRRVGGWNVAYGEGWALYAEKLGYAMGLYKDPYQHYGHLQAELFRAARLVVDTGIHAYKWPRTKAVDYMVRQGGLTQDFAESEVDRYFSNPSQALGYMIGQRKLMELRQRAEQALGDKFDIRDFHAVVLDGRRMPLQLLERKVDSWIAQGGGKA</sequence>
<keyword evidence="1" id="KW-0732">Signal</keyword>
<feature type="chain" id="PRO_5047479918" description="DUF885 domain-containing protein" evidence="1">
    <location>
        <begin position="28"/>
        <end position="606"/>
    </location>
</feature>
<evidence type="ECO:0000256" key="1">
    <source>
        <dbReference type="SAM" id="SignalP"/>
    </source>
</evidence>
<evidence type="ECO:0000313" key="3">
    <source>
        <dbReference type="Proteomes" id="UP001156706"/>
    </source>
</evidence>
<name>A0ABQ5YJ36_9NEIS</name>
<protein>
    <recommendedName>
        <fullName evidence="4">DUF885 domain-containing protein</fullName>
    </recommendedName>
</protein>
<feature type="signal peptide" evidence="1">
    <location>
        <begin position="1"/>
        <end position="27"/>
    </location>
</feature>
<evidence type="ECO:0008006" key="4">
    <source>
        <dbReference type="Google" id="ProtNLM"/>
    </source>
</evidence>